<dbReference type="GO" id="GO:0009653">
    <property type="term" value="P:anatomical structure morphogenesis"/>
    <property type="evidence" value="ECO:0007669"/>
    <property type="project" value="TreeGrafter"/>
</dbReference>
<feature type="chain" id="PRO_5029620975" evidence="2">
    <location>
        <begin position="22"/>
        <end position="1347"/>
    </location>
</feature>
<dbReference type="Proteomes" id="UP000593567">
    <property type="component" value="Unassembled WGS sequence"/>
</dbReference>
<evidence type="ECO:0000313" key="3">
    <source>
        <dbReference type="EMBL" id="KAF6040064.1"/>
    </source>
</evidence>
<keyword evidence="1" id="KW-0812">Transmembrane</keyword>
<name>A0A7J7KPG0_BUGNE</name>
<evidence type="ECO:0000256" key="2">
    <source>
        <dbReference type="SAM" id="SignalP"/>
    </source>
</evidence>
<dbReference type="OrthoDB" id="430044at2759"/>
<dbReference type="PANTHER" id="PTHR45739:SF12">
    <property type="entry name" value="CHONDROITIN SULFATE PROTEOGLYCAN 4-LIKE ISOFORM X2"/>
    <property type="match status" value="1"/>
</dbReference>
<keyword evidence="1" id="KW-0472">Membrane</keyword>
<dbReference type="InterPro" id="IPR051561">
    <property type="entry name" value="FRAS1_ECM"/>
</dbReference>
<dbReference type="EMBL" id="VXIV02000185">
    <property type="protein sequence ID" value="KAF6040064.1"/>
    <property type="molecule type" value="Genomic_DNA"/>
</dbReference>
<feature type="signal peptide" evidence="2">
    <location>
        <begin position="1"/>
        <end position="21"/>
    </location>
</feature>
<feature type="transmembrane region" description="Helical" evidence="1">
    <location>
        <begin position="1274"/>
        <end position="1300"/>
    </location>
</feature>
<organism evidence="3 4">
    <name type="scientific">Bugula neritina</name>
    <name type="common">Brown bryozoan</name>
    <name type="synonym">Sertularia neritina</name>
    <dbReference type="NCBI Taxonomy" id="10212"/>
    <lineage>
        <taxon>Eukaryota</taxon>
        <taxon>Metazoa</taxon>
        <taxon>Spiralia</taxon>
        <taxon>Lophotrochozoa</taxon>
        <taxon>Bryozoa</taxon>
        <taxon>Gymnolaemata</taxon>
        <taxon>Cheilostomatida</taxon>
        <taxon>Flustrina</taxon>
        <taxon>Buguloidea</taxon>
        <taxon>Bugulidae</taxon>
        <taxon>Bugula</taxon>
    </lineage>
</organism>
<keyword evidence="2" id="KW-0732">Signal</keyword>
<proteinExistence type="predicted"/>
<keyword evidence="4" id="KW-1185">Reference proteome</keyword>
<keyword evidence="1" id="KW-1133">Transmembrane helix</keyword>
<evidence type="ECO:0000256" key="1">
    <source>
        <dbReference type="SAM" id="Phobius"/>
    </source>
</evidence>
<comment type="caution">
    <text evidence="3">The sequence shown here is derived from an EMBL/GenBank/DDBJ whole genome shotgun (WGS) entry which is preliminary data.</text>
</comment>
<dbReference type="Pfam" id="PF16184">
    <property type="entry name" value="Cadherin_3"/>
    <property type="match status" value="1"/>
</dbReference>
<protein>
    <submittedName>
        <fullName evidence="3">Kon</fullName>
    </submittedName>
</protein>
<reference evidence="3" key="1">
    <citation type="submission" date="2020-06" db="EMBL/GenBank/DDBJ databases">
        <title>Draft genome of Bugula neritina, a colonial animal packing powerful symbionts and potential medicines.</title>
        <authorList>
            <person name="Rayko M."/>
        </authorList>
    </citation>
    <scope>NUCLEOTIDE SEQUENCE [LARGE SCALE GENOMIC DNA]</scope>
    <source>
        <strain evidence="3">Kwan_BN1</strain>
    </source>
</reference>
<gene>
    <name evidence="3" type="ORF">EB796_001633</name>
</gene>
<dbReference type="PANTHER" id="PTHR45739">
    <property type="entry name" value="MATRIX PROTEIN, PUTATIVE-RELATED"/>
    <property type="match status" value="1"/>
</dbReference>
<accession>A0A7J7KPG0</accession>
<evidence type="ECO:0000313" key="4">
    <source>
        <dbReference type="Proteomes" id="UP000593567"/>
    </source>
</evidence>
<sequence length="1347" mass="153112">MKCLASLLLATLAVLFNRITSQHNSGLATRTFISHIYNVKESKSDVVEWSWKAPPQQVCVHNLTMLTIQARHHKQKVVFQLDCDRIVCIIHLDSSIKETRIEYPLSGIAAGELIRVRYERFIRTVAMSIENREKLAVRLSGHNYLFTPWKFAIVVQFTFELPRLTVVLQELLVQAWVTAIDSNYIKSFISGVENNSGVMYTIQDSITNGVFMCNGTILGPKSNFSQRDVNQHRVSFKVIDGGRPFQETIRLIARRYAAESVGAFRILYEPVLTVGVQPVTVVEGKSCNISHEAINVTYGISQYTSFKVIEYPKHGKITERNSPFIVEEFTYQYLVDSLLVYTHDGTETTNDSWTLLIRPTTSSEIEKVVTLQIFITLINDNHPVRQSSQVLTVFRGCDTGLTKSEIYYTDADSDQSARDVSFEYQEIGCGEVVHSPTSTVMHKFSQEILTITIFGVVYSQVIDVLINIDPVLLKPVVIYNYAIVGQVGELVNLTNQTLLVSHSNALPSDIRYQVPQQREVQSEAFYIRLFDSSTSANVFTQEDINNNLVSYKMAQKYAHITMLVSFQSISTDFVFAPVVYSNYLDVKGIDTLHILENGSLILDESFARPVNLALENQLLKIVVTSQPTCIAFYDENDDTTSILIQPVNDNPPSFNSTGELPTLVIYSGTNRTALTSQNLMIMDTDSDTNTDMLEYWLSVPRPGRVLRNGAPCESFSQTDVDHGIVVYHHQYYQGEYIATKSTIPMIITDGKFKVEVLLNVTFAATEGNAVSVKVLQITPSVPAVFILDSRLFEYSEIAKRGKDAKSKLPSHGILSQLNRTSWMFTPQLSDHLSSKLCSYINRSISDKCVFNLGPRNTNVLIHVNISYLNIDPDMFLNTSSNVKIISGQYIFLREFLLPNFQFKLNLLFQNCRRKADFGFQVLLVSKHCDLRGLSADNIMWWEENWTNSGLLCFYNKEIVLTEQLLFKVVLKQHNIVYTGYRKLELSIPVYSTISYKSRIAPGAMRKEKYNSLTGFNLKNYITSYHNATSTNGFTNITSYPLLQGHYTVALTDKILQDIDLYSIESVSIWLTKYPQYGEIFLKEESDVSIREFTMEDIILGKVFYRQKEFSKKDIFQLLILNYMQYVDIEIYTKPNIVSTLPMVIENNTPCFIAVESLDASPLLHFSLKDPIYYITKPPLYGQLRHVSHNTTRDLNISIMSFTHADIVNELIMYYPPSDLPDKRKDNFFYTLISDNISPADGVFTFMLNYSVNKSSVTYSAESSFDSSKGLSKTMLILVIVTCSSIFCALILSAIFGFQYLKTQRRRRRMVKKKVLASEPKLVLTKENGSYKLLVPMGGRHAHLKELY</sequence>